<feature type="domain" description="HTH gntR-type" evidence="4">
    <location>
        <begin position="10"/>
        <end position="77"/>
    </location>
</feature>
<dbReference type="Gene3D" id="1.20.120.530">
    <property type="entry name" value="GntR ligand-binding domain-like"/>
    <property type="match status" value="1"/>
</dbReference>
<dbReference type="Pfam" id="PF00392">
    <property type="entry name" value="GntR"/>
    <property type="match status" value="1"/>
</dbReference>
<dbReference type="SUPFAM" id="SSF48008">
    <property type="entry name" value="GntR ligand-binding domain-like"/>
    <property type="match status" value="1"/>
</dbReference>
<dbReference type="PRINTS" id="PR00035">
    <property type="entry name" value="HTHGNTR"/>
</dbReference>
<dbReference type="InterPro" id="IPR000524">
    <property type="entry name" value="Tscrpt_reg_HTH_GntR"/>
</dbReference>
<protein>
    <submittedName>
        <fullName evidence="5">GntR family transcriptional regulator</fullName>
    </submittedName>
</protein>
<keyword evidence="3" id="KW-0804">Transcription</keyword>
<dbReference type="InterPro" id="IPR008920">
    <property type="entry name" value="TF_FadR/GntR_C"/>
</dbReference>
<dbReference type="Gene3D" id="1.10.10.10">
    <property type="entry name" value="Winged helix-like DNA-binding domain superfamily/Winged helix DNA-binding domain"/>
    <property type="match status" value="1"/>
</dbReference>
<dbReference type="EMBL" id="JAJCIS010000016">
    <property type="protein sequence ID" value="MCB7388889.1"/>
    <property type="molecule type" value="Genomic_DNA"/>
</dbReference>
<dbReference type="SUPFAM" id="SSF46785">
    <property type="entry name" value="Winged helix' DNA-binding domain"/>
    <property type="match status" value="1"/>
</dbReference>
<keyword evidence="6" id="KW-1185">Reference proteome</keyword>
<evidence type="ECO:0000313" key="5">
    <source>
        <dbReference type="EMBL" id="MCB7388889.1"/>
    </source>
</evidence>
<evidence type="ECO:0000256" key="1">
    <source>
        <dbReference type="ARBA" id="ARBA00023015"/>
    </source>
</evidence>
<dbReference type="Proteomes" id="UP001299546">
    <property type="component" value="Unassembled WGS sequence"/>
</dbReference>
<keyword evidence="2" id="KW-0238">DNA-binding</keyword>
<dbReference type="InterPro" id="IPR036388">
    <property type="entry name" value="WH-like_DNA-bd_sf"/>
</dbReference>
<dbReference type="CDD" id="cd07377">
    <property type="entry name" value="WHTH_GntR"/>
    <property type="match status" value="1"/>
</dbReference>
<gene>
    <name evidence="5" type="ORF">LIZ65_16495</name>
</gene>
<dbReference type="SMART" id="SM00345">
    <property type="entry name" value="HTH_GNTR"/>
    <property type="match status" value="1"/>
</dbReference>
<evidence type="ECO:0000259" key="4">
    <source>
        <dbReference type="PROSITE" id="PS50949"/>
    </source>
</evidence>
<dbReference type="RefSeq" id="WP_066733387.1">
    <property type="nucleotide sequence ID" value="NZ_JAJCIQ010000016.1"/>
</dbReference>
<dbReference type="PROSITE" id="PS50949">
    <property type="entry name" value="HTH_GNTR"/>
    <property type="match status" value="1"/>
</dbReference>
<proteinExistence type="predicted"/>
<dbReference type="SMART" id="SM00895">
    <property type="entry name" value="FCD"/>
    <property type="match status" value="1"/>
</dbReference>
<dbReference type="Pfam" id="PF07729">
    <property type="entry name" value="FCD"/>
    <property type="match status" value="1"/>
</dbReference>
<name>A0ABS8DKE8_9FIRM</name>
<sequence>MARKSNMETLSKKQIAYIKIKEMIIDGTIKKEMPLVERQLCEVLDISRTPVREALRELAADGLVEIIDGKGVFVKRIEFRDMIEIFEVREALECMAMKLFMERAEPEKVSLFQEYMRQQEAAYEAGKHEEFMKADMKIHSLIAEGAQNTRLKNSIAVIYDQIRQIAISAKDDKTVRDMAIKAHRKILDAVIAGDSEAAQKAVVEHIVEVKNMHKDRYYML</sequence>
<comment type="caution">
    <text evidence="5">The sequence shown here is derived from an EMBL/GenBank/DDBJ whole genome shotgun (WGS) entry which is preliminary data.</text>
</comment>
<reference evidence="5 6" key="1">
    <citation type="submission" date="2021-10" db="EMBL/GenBank/DDBJ databases">
        <title>Collection of gut derived symbiotic bacterial strains cultured from healthy donors.</title>
        <authorList>
            <person name="Lin H."/>
            <person name="Littmann E."/>
            <person name="Kohout C."/>
            <person name="Pamer E.G."/>
        </authorList>
    </citation>
    <scope>NUCLEOTIDE SEQUENCE [LARGE SCALE GENOMIC DNA]</scope>
    <source>
        <strain evidence="5 6">DFI.1.165</strain>
    </source>
</reference>
<dbReference type="PANTHER" id="PTHR43537">
    <property type="entry name" value="TRANSCRIPTIONAL REGULATOR, GNTR FAMILY"/>
    <property type="match status" value="1"/>
</dbReference>
<keyword evidence="1" id="KW-0805">Transcription regulation</keyword>
<evidence type="ECO:0000313" key="6">
    <source>
        <dbReference type="Proteomes" id="UP001299546"/>
    </source>
</evidence>
<organism evidence="5 6">
    <name type="scientific">Bariatricus massiliensis</name>
    <dbReference type="NCBI Taxonomy" id="1745713"/>
    <lineage>
        <taxon>Bacteria</taxon>
        <taxon>Bacillati</taxon>
        <taxon>Bacillota</taxon>
        <taxon>Clostridia</taxon>
        <taxon>Lachnospirales</taxon>
        <taxon>Lachnospiraceae</taxon>
        <taxon>Bariatricus</taxon>
    </lineage>
</organism>
<accession>A0ABS8DKE8</accession>
<evidence type="ECO:0000256" key="2">
    <source>
        <dbReference type="ARBA" id="ARBA00023125"/>
    </source>
</evidence>
<dbReference type="InterPro" id="IPR011711">
    <property type="entry name" value="GntR_C"/>
</dbReference>
<evidence type="ECO:0000256" key="3">
    <source>
        <dbReference type="ARBA" id="ARBA00023163"/>
    </source>
</evidence>
<dbReference type="PANTHER" id="PTHR43537:SF5">
    <property type="entry name" value="UXU OPERON TRANSCRIPTIONAL REGULATOR"/>
    <property type="match status" value="1"/>
</dbReference>
<dbReference type="InterPro" id="IPR036390">
    <property type="entry name" value="WH_DNA-bd_sf"/>
</dbReference>